<dbReference type="EMBL" id="JBJKFK010003605">
    <property type="protein sequence ID" value="KAL3309731.1"/>
    <property type="molecule type" value="Genomic_DNA"/>
</dbReference>
<gene>
    <name evidence="1" type="ORF">Ciccas_011722</name>
</gene>
<dbReference type="AlphaFoldDB" id="A0ABD2PTF0"/>
<reference evidence="1 2" key="1">
    <citation type="submission" date="2024-11" db="EMBL/GenBank/DDBJ databases">
        <title>Adaptive evolution of stress response genes in parasites aligns with host niche diversity.</title>
        <authorList>
            <person name="Hahn C."/>
            <person name="Resl P."/>
        </authorList>
    </citation>
    <scope>NUCLEOTIDE SEQUENCE [LARGE SCALE GENOMIC DNA]</scope>
    <source>
        <strain evidence="1">EGGRZ-B1_66</strain>
        <tissue evidence="1">Body</tissue>
    </source>
</reference>
<comment type="caution">
    <text evidence="1">The sequence shown here is derived from an EMBL/GenBank/DDBJ whole genome shotgun (WGS) entry which is preliminary data.</text>
</comment>
<accession>A0ABD2PTF0</accession>
<evidence type="ECO:0000313" key="1">
    <source>
        <dbReference type="EMBL" id="KAL3309731.1"/>
    </source>
</evidence>
<proteinExistence type="predicted"/>
<keyword evidence="2" id="KW-1185">Reference proteome</keyword>
<protein>
    <submittedName>
        <fullName evidence="1">Uncharacterized protein</fullName>
    </submittedName>
</protein>
<name>A0ABD2PTF0_9PLAT</name>
<dbReference type="Proteomes" id="UP001626550">
    <property type="component" value="Unassembled WGS sequence"/>
</dbReference>
<sequence>MDSLRMRPMTPYAARHLLGDVQALLRVGEDLVRPNDNRQNYSRMGGYYGGNPQTLNAVKIFGETLQMGPKNHAIALLTNIGWSSSATGLQAGIRQALNGGNADKMKIVLLSMRNAIHEDIDRYM</sequence>
<organism evidence="1 2">
    <name type="scientific">Cichlidogyrus casuarinus</name>
    <dbReference type="NCBI Taxonomy" id="1844966"/>
    <lineage>
        <taxon>Eukaryota</taxon>
        <taxon>Metazoa</taxon>
        <taxon>Spiralia</taxon>
        <taxon>Lophotrochozoa</taxon>
        <taxon>Platyhelminthes</taxon>
        <taxon>Monogenea</taxon>
        <taxon>Monopisthocotylea</taxon>
        <taxon>Dactylogyridea</taxon>
        <taxon>Ancyrocephalidae</taxon>
        <taxon>Cichlidogyrus</taxon>
    </lineage>
</organism>
<evidence type="ECO:0000313" key="2">
    <source>
        <dbReference type="Proteomes" id="UP001626550"/>
    </source>
</evidence>